<dbReference type="GO" id="GO:0005634">
    <property type="term" value="C:nucleus"/>
    <property type="evidence" value="ECO:0000318"/>
    <property type="project" value="GO_Central"/>
</dbReference>
<keyword evidence="14" id="KW-0460">Magnesium</keyword>
<dbReference type="InParanoid" id="A0A7M7PRM0"/>
<feature type="region of interest" description="Disordered" evidence="22">
    <location>
        <begin position="1"/>
        <end position="520"/>
    </location>
</feature>
<dbReference type="InterPro" id="IPR000999">
    <property type="entry name" value="RNase_III_dom"/>
</dbReference>
<evidence type="ECO:0000256" key="4">
    <source>
        <dbReference type="ARBA" id="ARBA00004123"/>
    </source>
</evidence>
<feature type="compositionally biased region" description="Polar residues" evidence="22">
    <location>
        <begin position="508"/>
        <end position="520"/>
    </location>
</feature>
<dbReference type="GeneID" id="585199"/>
<dbReference type="PROSITE" id="PS00517">
    <property type="entry name" value="RNASE_3_1"/>
    <property type="match status" value="2"/>
</dbReference>
<evidence type="ECO:0000256" key="14">
    <source>
        <dbReference type="ARBA" id="ARBA00022842"/>
    </source>
</evidence>
<dbReference type="RefSeq" id="XP_030854036.1">
    <property type="nucleotide sequence ID" value="XM_030998176.1"/>
</dbReference>
<feature type="region of interest" description="Disordered" evidence="22">
    <location>
        <begin position="542"/>
        <end position="589"/>
    </location>
</feature>
<dbReference type="SUPFAM" id="SSF54768">
    <property type="entry name" value="dsRNA-binding domain-like"/>
    <property type="match status" value="1"/>
</dbReference>
<feature type="compositionally biased region" description="Basic and acidic residues" evidence="22">
    <location>
        <begin position="1439"/>
        <end position="1627"/>
    </location>
</feature>
<dbReference type="NCBIfam" id="TIGR02191">
    <property type="entry name" value="RNaseIII"/>
    <property type="match status" value="1"/>
</dbReference>
<dbReference type="Proteomes" id="UP000007110">
    <property type="component" value="Unassembled WGS sequence"/>
</dbReference>
<dbReference type="Pfam" id="PF00636">
    <property type="entry name" value="Ribonuclease_3"/>
    <property type="match status" value="1"/>
</dbReference>
<feature type="compositionally biased region" description="Acidic residues" evidence="22">
    <location>
        <begin position="575"/>
        <end position="589"/>
    </location>
</feature>
<dbReference type="OrthoDB" id="67027at2759"/>
<dbReference type="CTD" id="29102"/>
<evidence type="ECO:0000256" key="3">
    <source>
        <dbReference type="ARBA" id="ARBA00001946"/>
    </source>
</evidence>
<feature type="domain" description="RNase III" evidence="24">
    <location>
        <begin position="1194"/>
        <end position="1321"/>
    </location>
</feature>
<evidence type="ECO:0000313" key="25">
    <source>
        <dbReference type="EnsemblMetazoa" id="XP_030854036"/>
    </source>
</evidence>
<dbReference type="InterPro" id="IPR058938">
    <property type="entry name" value="Helical_CED_Drosha"/>
</dbReference>
<dbReference type="InterPro" id="IPR011907">
    <property type="entry name" value="RNase_III"/>
</dbReference>
<evidence type="ECO:0000256" key="6">
    <source>
        <dbReference type="ARBA" id="ARBA00012177"/>
    </source>
</evidence>
<name>A0A7M7PRM0_STRPU</name>
<sequence>MHSQHPPPDQRPERPPYNPQLSLGPYSRPPPPGGPGPVSFGQNQVQRPRGPPLGPPLGPHPGSQGPLFGHQGQYPPPSGVPPNWHGDRPPPGRGDIAFPHRPPPQLPPFTGPPPHLPFPNGPPPGPRMQIPPPGGDFRMRPPPPFHTQRLPNAPHLPPPPLDFCNRPGNPGIPPTGFDHPGDRQAGQGLQGPRDQCVPGASHQDHQFLQPDAVPSFRDRVSSQQASSSLDSPHEHHRGSQRPQDSSRHQGYGADEKGPRFRDLGEYQKTYTDSRSSDCDRKRPADDHNRRDREGFGKDASRDQLARDSRGSDSRDHSRRQRDRSRERTSRRERSRSPRQGRRGDRGRTREKSPSRENSSRRDQSTGGSSSKERSRSPRRHESSSRERGSHRSSSPQRSKSRRAEGHDLQDSKRSRSPSRDQRPRSPSRDQRPREREGSLQRHSSRKPEGQITDPSKTCQRWNDLERELREEELEENDEDKDPLEDSDPEEWGTDDTPWIQCSPRENFYSINPSDQISASSVAGTEKLKELLKRFEAEIIERGPRVRAKQPQPEEKKPELHWHVHSHGHHSASESSDSESDSDTSSGEEDKDYDFRISCLENRANHPWRLAENLWFNQPGEMNDGPLCKCSIKQKKSGIRHNIFPGEKPVPICEQHTNNASKLHHYRVTISPTTNFLTTTQTVIVFDKREYIFEGFSLFSHHSLDEVPECKVVRFGREYTLHFFPEPLPEHFTVKGLDLFARFLFEEILELWDFDFKGKENGCHHFHFMPRFARLLPNNGKEILSMHHVIQYLIRSNKPIIDPAKLDDWLAVSETAWQRYVDKLQHMIATRPGKKPSSIRIDQLDRDQMNPDKKTFPVVVHFGVRPAQLSYIGDPNYRKLLKSFTRLRHLLLNKPRVTEADKEKLAEKEAKLQRIRVQGSRVREVTAEVSSEHMLATGVGVDICQHALMLPVLVNHLRYFACLNSLYQVLGYKFQDPMLLRFAMTHPSYKLYFGTTPDHVRNSLYNCGIRCRQDHTEHKKVLAKERKKGINQLYRIMSLMASNDELPSHIKNYERLEFLGDAVIEFISSTHLYHLFPDLEEGGLATYRMALVQNQHLSVLAKKLELDKYMLYAHGPDLCRPYDLRHAMANCLEAVMGAIYLEAGLDLCRKIFGKLLFEEEYLQTIWLNHPKDPLQADFPETDRHLIKNSEVLQKLTVFEGDTGMRFTHIRLLARAFTQRTVGYTNLTMGSNQRLEFLGDSVLQLVVSSYLYKHFPNHHEGHLSLLRSSLVNNKTQSIIAQDLGLVEYIIEPKTRSRNENNIPMKIMADLVEALIGAMYVDHGLEVVSTFCSVVFYPRLKDFIQTQHWNDAKSQLQQCCLTLRVEGQEPDVPNYKVIGQSGPTNSRQYSVAVYFKSKRMSTGTASNIRDAEMEAAKNALRKGNFPHLWFQRKCVMLRKQREAMREEEKMKEDEERRGKGEEKEGENGVKRGGSDSRGRRDDGRMDSSRGEGRRDERRRDEGRRDDGRRDDGRRDDGRRDDRRREDRRDERRKEEGRRDDKRREERSRDEGRMGERRDERRNERRDDERRDEKSRDERKRDERRRDDRKDGEDRLRRERDRTLSSRDVKNRDEERSRNDQEKKEDVRKEGGLPNEPTGRRRDEISQERRKEGDKSKREEGNNPRRESQTNTTLNEGVRNEERKDCR</sequence>
<evidence type="ECO:0000256" key="18">
    <source>
        <dbReference type="ARBA" id="ARBA00032486"/>
    </source>
</evidence>
<dbReference type="SUPFAM" id="SSF69065">
    <property type="entry name" value="RNase III domain-like"/>
    <property type="match status" value="2"/>
</dbReference>
<dbReference type="PANTHER" id="PTHR11207">
    <property type="entry name" value="RIBONUCLEASE III"/>
    <property type="match status" value="1"/>
</dbReference>
<dbReference type="GO" id="GO:0004525">
    <property type="term" value="F:ribonuclease III activity"/>
    <property type="evidence" value="ECO:0000318"/>
    <property type="project" value="GO_Central"/>
</dbReference>
<dbReference type="GO" id="GO:0046872">
    <property type="term" value="F:metal ion binding"/>
    <property type="evidence" value="ECO:0007669"/>
    <property type="project" value="UniProtKB-KW"/>
</dbReference>
<comment type="subcellular location">
    <subcellularLocation>
        <location evidence="4">Nucleus</location>
    </subcellularLocation>
</comment>
<dbReference type="CDD" id="cd00593">
    <property type="entry name" value="RIBOc"/>
    <property type="match status" value="2"/>
</dbReference>
<evidence type="ECO:0000256" key="22">
    <source>
        <dbReference type="SAM" id="MobiDB-lite"/>
    </source>
</evidence>
<feature type="compositionally biased region" description="Basic and acidic residues" evidence="22">
    <location>
        <begin position="253"/>
        <end position="265"/>
    </location>
</feature>
<reference evidence="25" key="2">
    <citation type="submission" date="2021-01" db="UniProtKB">
        <authorList>
            <consortium name="EnsemblMetazoa"/>
        </authorList>
    </citation>
    <scope>IDENTIFICATION</scope>
</reference>
<comment type="similarity">
    <text evidence="5">Belongs to the ribonuclease III family.</text>
</comment>
<feature type="domain" description="DRBM" evidence="23">
    <location>
        <begin position="1348"/>
        <end position="1422"/>
    </location>
</feature>
<feature type="compositionally biased region" description="Basic and acidic residues" evidence="22">
    <location>
        <begin position="274"/>
        <end position="315"/>
    </location>
</feature>
<feature type="compositionally biased region" description="Basic and acidic residues" evidence="22">
    <location>
        <begin position="401"/>
        <end position="439"/>
    </location>
</feature>
<feature type="compositionally biased region" description="Basic and acidic residues" evidence="22">
    <location>
        <begin position="370"/>
        <end position="389"/>
    </location>
</feature>
<dbReference type="GO" id="GO:0006364">
    <property type="term" value="P:rRNA processing"/>
    <property type="evidence" value="ECO:0007669"/>
    <property type="project" value="InterPro"/>
</dbReference>
<feature type="compositionally biased region" description="Acidic residues" evidence="22">
    <location>
        <begin position="470"/>
        <end position="493"/>
    </location>
</feature>
<dbReference type="HAMAP" id="MF_00104">
    <property type="entry name" value="RNase_III"/>
    <property type="match status" value="1"/>
</dbReference>
<dbReference type="SMART" id="SM00358">
    <property type="entry name" value="DSRM"/>
    <property type="match status" value="1"/>
</dbReference>
<evidence type="ECO:0000256" key="11">
    <source>
        <dbReference type="ARBA" id="ARBA00022737"/>
    </source>
</evidence>
<feature type="compositionally biased region" description="Basic and acidic residues" evidence="22">
    <location>
        <begin position="1634"/>
        <end position="1664"/>
    </location>
</feature>
<evidence type="ECO:0000256" key="8">
    <source>
        <dbReference type="ARBA" id="ARBA00022517"/>
    </source>
</evidence>
<dbReference type="Pfam" id="PF26050">
    <property type="entry name" value="Helical_CED_Drosha"/>
    <property type="match status" value="1"/>
</dbReference>
<dbReference type="PROSITE" id="PS50137">
    <property type="entry name" value="DS_RBD"/>
    <property type="match status" value="1"/>
</dbReference>
<evidence type="ECO:0000256" key="1">
    <source>
        <dbReference type="ARBA" id="ARBA00000109"/>
    </source>
</evidence>
<protein>
    <recommendedName>
        <fullName evidence="7">Ribonuclease 3</fullName>
        <ecNumber evidence="6">3.1.26.3</ecNumber>
    </recommendedName>
    <alternativeName>
        <fullName evidence="18">Ribonuclease III</fullName>
    </alternativeName>
    <alternativeName>
        <fullName evidence="19 20">protein Drosha</fullName>
    </alternativeName>
</protein>
<evidence type="ECO:0000256" key="7">
    <source>
        <dbReference type="ARBA" id="ARBA00017706"/>
    </source>
</evidence>
<dbReference type="GO" id="GO:0003723">
    <property type="term" value="F:RNA binding"/>
    <property type="evidence" value="ECO:0007669"/>
    <property type="project" value="UniProtKB-UniRule"/>
</dbReference>
<keyword evidence="12" id="KW-0255">Endonuclease</keyword>
<dbReference type="InterPro" id="IPR044442">
    <property type="entry name" value="RNAse_III_DSRM__animal"/>
</dbReference>
<dbReference type="GO" id="GO:0070877">
    <property type="term" value="C:microprocessor complex"/>
    <property type="evidence" value="ECO:0000318"/>
    <property type="project" value="GO_Central"/>
</dbReference>
<proteinExistence type="inferred from homology"/>
<keyword evidence="11" id="KW-0677">Repeat</keyword>
<comment type="cofactor">
    <cofactor evidence="2">
        <name>Mn(2+)</name>
        <dbReference type="ChEBI" id="CHEBI:29035"/>
    </cofactor>
</comment>
<dbReference type="FunFam" id="1.10.1520.10:FF:000002">
    <property type="entry name" value="Drosha ribonuclease III"/>
    <property type="match status" value="1"/>
</dbReference>
<dbReference type="PROSITE" id="PS50142">
    <property type="entry name" value="RNASE_3_2"/>
    <property type="match status" value="2"/>
</dbReference>
<dbReference type="GO" id="GO:0031054">
    <property type="term" value="P:pre-miRNA processing"/>
    <property type="evidence" value="ECO:0000318"/>
    <property type="project" value="GO_Central"/>
</dbReference>
<reference evidence="26" key="1">
    <citation type="submission" date="2015-02" db="EMBL/GenBank/DDBJ databases">
        <title>Genome sequencing for Strongylocentrotus purpuratus.</title>
        <authorList>
            <person name="Murali S."/>
            <person name="Liu Y."/>
            <person name="Vee V."/>
            <person name="English A."/>
            <person name="Wang M."/>
            <person name="Skinner E."/>
            <person name="Han Y."/>
            <person name="Muzny D.M."/>
            <person name="Worley K.C."/>
            <person name="Gibbs R.A."/>
        </authorList>
    </citation>
    <scope>NUCLEOTIDE SEQUENCE</scope>
</reference>
<keyword evidence="9" id="KW-0540">Nuclease</keyword>
<evidence type="ECO:0000256" key="21">
    <source>
        <dbReference type="PROSITE-ProRule" id="PRU00266"/>
    </source>
</evidence>
<dbReference type="OMA" id="ENFTIHE"/>
<evidence type="ECO:0000256" key="9">
    <source>
        <dbReference type="ARBA" id="ARBA00022722"/>
    </source>
</evidence>
<keyword evidence="8" id="KW-0690">Ribosome biogenesis</keyword>
<dbReference type="Pfam" id="PF00035">
    <property type="entry name" value="dsrm"/>
    <property type="match status" value="1"/>
</dbReference>
<evidence type="ECO:0000256" key="15">
    <source>
        <dbReference type="ARBA" id="ARBA00022884"/>
    </source>
</evidence>
<keyword evidence="16" id="KW-0464">Manganese</keyword>
<dbReference type="Gene3D" id="3.30.160.20">
    <property type="match status" value="1"/>
</dbReference>
<dbReference type="PANTHER" id="PTHR11207:SF0">
    <property type="entry name" value="RIBONUCLEASE 3"/>
    <property type="match status" value="1"/>
</dbReference>
<evidence type="ECO:0000256" key="16">
    <source>
        <dbReference type="ARBA" id="ARBA00023211"/>
    </source>
</evidence>
<dbReference type="Pfam" id="PF14622">
    <property type="entry name" value="Ribonucleas_3_3"/>
    <property type="match status" value="1"/>
</dbReference>
<evidence type="ECO:0000256" key="19">
    <source>
        <dbReference type="ARBA" id="ARBA00078955"/>
    </source>
</evidence>
<dbReference type="KEGG" id="spu:585199"/>
<dbReference type="Gene3D" id="1.10.1520.10">
    <property type="entry name" value="Ribonuclease III domain"/>
    <property type="match status" value="2"/>
</dbReference>
<feature type="compositionally biased region" description="Pro residues" evidence="22">
    <location>
        <begin position="100"/>
        <end position="145"/>
    </location>
</feature>
<keyword evidence="10" id="KW-0479">Metal-binding</keyword>
<feature type="compositionally biased region" description="Basic and acidic residues" evidence="22">
    <location>
        <begin position="1674"/>
        <end position="1683"/>
    </location>
</feature>
<dbReference type="EnsemblMetazoa" id="XM_030998176">
    <property type="protein sequence ID" value="XP_030854036"/>
    <property type="gene ID" value="LOC585199"/>
</dbReference>
<keyword evidence="15 21" id="KW-0694">RNA-binding</keyword>
<keyword evidence="17" id="KW-0539">Nucleus</keyword>
<evidence type="ECO:0000259" key="24">
    <source>
        <dbReference type="PROSITE" id="PS50142"/>
    </source>
</evidence>
<comment type="cofactor">
    <cofactor evidence="3">
        <name>Mg(2+)</name>
        <dbReference type="ChEBI" id="CHEBI:18420"/>
    </cofactor>
</comment>
<feature type="compositionally biased region" description="Pro residues" evidence="22">
    <location>
        <begin position="49"/>
        <end position="59"/>
    </location>
</feature>
<accession>A0A7M7PRM0</accession>
<feature type="compositionally biased region" description="Basic and acidic residues" evidence="22">
    <location>
        <begin position="551"/>
        <end position="561"/>
    </location>
</feature>
<feature type="domain" description="RNase III" evidence="24">
    <location>
        <begin position="962"/>
        <end position="1143"/>
    </location>
</feature>
<evidence type="ECO:0000256" key="20">
    <source>
        <dbReference type="ARBA" id="ARBA00083702"/>
    </source>
</evidence>
<feature type="compositionally biased region" description="Basic and acidic residues" evidence="22">
    <location>
        <begin position="323"/>
        <end position="363"/>
    </location>
</feature>
<dbReference type="GO" id="GO:0031053">
    <property type="term" value="P:primary miRNA processing"/>
    <property type="evidence" value="ECO:0000318"/>
    <property type="project" value="GO_Central"/>
</dbReference>
<dbReference type="InterPro" id="IPR036389">
    <property type="entry name" value="RNase_III_sf"/>
</dbReference>
<evidence type="ECO:0000256" key="17">
    <source>
        <dbReference type="ARBA" id="ARBA00023242"/>
    </source>
</evidence>
<dbReference type="InterPro" id="IPR014720">
    <property type="entry name" value="dsRBD_dom"/>
</dbReference>
<evidence type="ECO:0000313" key="26">
    <source>
        <dbReference type="Proteomes" id="UP000007110"/>
    </source>
</evidence>
<keyword evidence="13" id="KW-0378">Hydrolase</keyword>
<keyword evidence="26" id="KW-1185">Reference proteome</keyword>
<organism evidence="25 26">
    <name type="scientific">Strongylocentrotus purpuratus</name>
    <name type="common">Purple sea urchin</name>
    <dbReference type="NCBI Taxonomy" id="7668"/>
    <lineage>
        <taxon>Eukaryota</taxon>
        <taxon>Metazoa</taxon>
        <taxon>Echinodermata</taxon>
        <taxon>Eleutherozoa</taxon>
        <taxon>Echinozoa</taxon>
        <taxon>Echinoidea</taxon>
        <taxon>Euechinoidea</taxon>
        <taxon>Echinacea</taxon>
        <taxon>Camarodonta</taxon>
        <taxon>Echinidea</taxon>
        <taxon>Strongylocentrotidae</taxon>
        <taxon>Strongylocentrotus</taxon>
    </lineage>
</organism>
<evidence type="ECO:0000256" key="13">
    <source>
        <dbReference type="ARBA" id="ARBA00022801"/>
    </source>
</evidence>
<dbReference type="FunFam" id="3.30.160.20:FF:000012">
    <property type="entry name" value="Drosha ribonuclease III"/>
    <property type="match status" value="1"/>
</dbReference>
<dbReference type="CDD" id="cd19877">
    <property type="entry name" value="DSRM_RNAse_III_meta_like"/>
    <property type="match status" value="1"/>
</dbReference>
<feature type="region of interest" description="Disordered" evidence="22">
    <location>
        <begin position="1439"/>
        <end position="1683"/>
    </location>
</feature>
<dbReference type="EC" id="3.1.26.3" evidence="6"/>
<evidence type="ECO:0000256" key="12">
    <source>
        <dbReference type="ARBA" id="ARBA00022759"/>
    </source>
</evidence>
<evidence type="ECO:0000256" key="5">
    <source>
        <dbReference type="ARBA" id="ARBA00010183"/>
    </source>
</evidence>
<dbReference type="SMART" id="SM00535">
    <property type="entry name" value="RIBOc"/>
    <property type="match status" value="2"/>
</dbReference>
<feature type="compositionally biased region" description="Low complexity" evidence="22">
    <location>
        <begin position="221"/>
        <end position="230"/>
    </location>
</feature>
<evidence type="ECO:0000259" key="23">
    <source>
        <dbReference type="PROSITE" id="PS50137"/>
    </source>
</evidence>
<evidence type="ECO:0000256" key="10">
    <source>
        <dbReference type="ARBA" id="ARBA00022723"/>
    </source>
</evidence>
<comment type="catalytic activity">
    <reaction evidence="1">
        <text>Endonucleolytic cleavage to 5'-phosphomonoester.</text>
        <dbReference type="EC" id="3.1.26.3"/>
    </reaction>
</comment>
<evidence type="ECO:0000256" key="2">
    <source>
        <dbReference type="ARBA" id="ARBA00001936"/>
    </source>
</evidence>